<name>A0A0D0DF45_9AGAM</name>
<reference evidence="2 3" key="1">
    <citation type="submission" date="2014-04" db="EMBL/GenBank/DDBJ databases">
        <authorList>
            <consortium name="DOE Joint Genome Institute"/>
            <person name="Kuo A."/>
            <person name="Kohler A."/>
            <person name="Jargeat P."/>
            <person name="Nagy L.G."/>
            <person name="Floudas D."/>
            <person name="Copeland A."/>
            <person name="Barry K.W."/>
            <person name="Cichocki N."/>
            <person name="Veneault-Fourrey C."/>
            <person name="LaButti K."/>
            <person name="Lindquist E.A."/>
            <person name="Lipzen A."/>
            <person name="Lundell T."/>
            <person name="Morin E."/>
            <person name="Murat C."/>
            <person name="Sun H."/>
            <person name="Tunlid A."/>
            <person name="Henrissat B."/>
            <person name="Grigoriev I.V."/>
            <person name="Hibbett D.S."/>
            <person name="Martin F."/>
            <person name="Nordberg H.P."/>
            <person name="Cantor M.N."/>
            <person name="Hua S.X."/>
        </authorList>
    </citation>
    <scope>NUCLEOTIDE SEQUENCE [LARGE SCALE GENOMIC DNA]</scope>
    <source>
        <strain evidence="2 3">Ve08.2h10</strain>
    </source>
</reference>
<accession>A0A0D0DF45</accession>
<protein>
    <submittedName>
        <fullName evidence="2">Uncharacterized protein</fullName>
    </submittedName>
</protein>
<feature type="region of interest" description="Disordered" evidence="1">
    <location>
        <begin position="93"/>
        <end position="113"/>
    </location>
</feature>
<dbReference type="Proteomes" id="UP000054538">
    <property type="component" value="Unassembled WGS sequence"/>
</dbReference>
<dbReference type="EMBL" id="KN826230">
    <property type="protein sequence ID" value="KIK79619.1"/>
    <property type="molecule type" value="Genomic_DNA"/>
</dbReference>
<evidence type="ECO:0000313" key="3">
    <source>
        <dbReference type="Proteomes" id="UP000054538"/>
    </source>
</evidence>
<dbReference type="OrthoDB" id="162969at2759"/>
<dbReference type="InParanoid" id="A0A0D0DF45"/>
<dbReference type="AlphaFoldDB" id="A0A0D0DF45"/>
<dbReference type="HOGENOM" id="CLU_156048_0_0_1"/>
<keyword evidence="3" id="KW-1185">Reference proteome</keyword>
<reference evidence="3" key="2">
    <citation type="submission" date="2015-01" db="EMBL/GenBank/DDBJ databases">
        <title>Evolutionary Origins and Diversification of the Mycorrhizal Mutualists.</title>
        <authorList>
            <consortium name="DOE Joint Genome Institute"/>
            <consortium name="Mycorrhizal Genomics Consortium"/>
            <person name="Kohler A."/>
            <person name="Kuo A."/>
            <person name="Nagy L.G."/>
            <person name="Floudas D."/>
            <person name="Copeland A."/>
            <person name="Barry K.W."/>
            <person name="Cichocki N."/>
            <person name="Veneault-Fourrey C."/>
            <person name="LaButti K."/>
            <person name="Lindquist E.A."/>
            <person name="Lipzen A."/>
            <person name="Lundell T."/>
            <person name="Morin E."/>
            <person name="Murat C."/>
            <person name="Riley R."/>
            <person name="Ohm R."/>
            <person name="Sun H."/>
            <person name="Tunlid A."/>
            <person name="Henrissat B."/>
            <person name="Grigoriev I.V."/>
            <person name="Hibbett D.S."/>
            <person name="Martin F."/>
        </authorList>
    </citation>
    <scope>NUCLEOTIDE SEQUENCE [LARGE SCALE GENOMIC DNA]</scope>
    <source>
        <strain evidence="3">Ve08.2h10</strain>
    </source>
</reference>
<evidence type="ECO:0000256" key="1">
    <source>
        <dbReference type="SAM" id="MobiDB-lite"/>
    </source>
</evidence>
<evidence type="ECO:0000313" key="2">
    <source>
        <dbReference type="EMBL" id="KIK79619.1"/>
    </source>
</evidence>
<feature type="compositionally biased region" description="Polar residues" evidence="1">
    <location>
        <begin position="103"/>
        <end position="113"/>
    </location>
</feature>
<sequence length="113" mass="12820">MDISELLNPTVEAHHTFDATDKDIYEAVMEAKRLQEDSDGNKLDSAVDGPPPPARNEALQVALLLQRFTKDLDDPFARKLEVMLGSFRRRTHTKEMQAMKPTKLTSYFSPKDS</sequence>
<organism evidence="2 3">
    <name type="scientific">Paxillus rubicundulus Ve08.2h10</name>
    <dbReference type="NCBI Taxonomy" id="930991"/>
    <lineage>
        <taxon>Eukaryota</taxon>
        <taxon>Fungi</taxon>
        <taxon>Dikarya</taxon>
        <taxon>Basidiomycota</taxon>
        <taxon>Agaricomycotina</taxon>
        <taxon>Agaricomycetes</taxon>
        <taxon>Agaricomycetidae</taxon>
        <taxon>Boletales</taxon>
        <taxon>Paxilineae</taxon>
        <taxon>Paxillaceae</taxon>
        <taxon>Paxillus</taxon>
    </lineage>
</organism>
<gene>
    <name evidence="2" type="ORF">PAXRUDRAFT_160876</name>
</gene>
<feature type="region of interest" description="Disordered" evidence="1">
    <location>
        <begin position="35"/>
        <end position="54"/>
    </location>
</feature>
<proteinExistence type="predicted"/>